<organism evidence="1 2">
    <name type="scientific">Streptomyces dengpaensis</name>
    <dbReference type="NCBI Taxonomy" id="2049881"/>
    <lineage>
        <taxon>Bacteria</taxon>
        <taxon>Bacillati</taxon>
        <taxon>Actinomycetota</taxon>
        <taxon>Actinomycetes</taxon>
        <taxon>Kitasatosporales</taxon>
        <taxon>Streptomycetaceae</taxon>
        <taxon>Streptomyces</taxon>
    </lineage>
</organism>
<dbReference type="EMBL" id="CP026653">
    <property type="protein sequence ID" value="AVH61713.1"/>
    <property type="molecule type" value="Genomic_DNA"/>
</dbReference>
<dbReference type="RefSeq" id="WP_099505225.1">
    <property type="nucleotide sequence ID" value="NZ_CP026653.1"/>
</dbReference>
<geneLocation type="plasmid" evidence="1 2">
    <name>unnamed1</name>
</geneLocation>
<sequence length="94" mass="9872">MAVIKSMGGALVLEAEHLLTTSTRAPGGDLLDVVFDSHADGTIRLSLAPPAAETPAEHSPGEHTPLRFKDCGHLTAETCDDDCDEINTATAMSR</sequence>
<dbReference type="Proteomes" id="UP000238413">
    <property type="component" value="Plasmid unnamed1"/>
</dbReference>
<evidence type="ECO:0000313" key="1">
    <source>
        <dbReference type="EMBL" id="AVH61713.1"/>
    </source>
</evidence>
<name>A0ABM6T3N0_9ACTN</name>
<reference evidence="1 2" key="1">
    <citation type="submission" date="2018-02" db="EMBL/GenBank/DDBJ databases">
        <title>Complete genome sequence of Streptomyces dengpaensis, the producer of angucyclines.</title>
        <authorList>
            <person name="Yumei L."/>
        </authorList>
    </citation>
    <scope>NUCLEOTIDE SEQUENCE [LARGE SCALE GENOMIC DNA]</scope>
    <source>
        <strain evidence="1 2">XZHG99</strain>
        <plasmid evidence="1 2">unnamed1</plasmid>
    </source>
</reference>
<keyword evidence="1" id="KW-0614">Plasmid</keyword>
<evidence type="ECO:0000313" key="2">
    <source>
        <dbReference type="Proteomes" id="UP000238413"/>
    </source>
</evidence>
<gene>
    <name evidence="1" type="ORF">C4B68_40070</name>
</gene>
<proteinExistence type="predicted"/>
<keyword evidence="2" id="KW-1185">Reference proteome</keyword>
<accession>A0ABM6T3N0</accession>
<protein>
    <submittedName>
        <fullName evidence="1">Uncharacterized protein</fullName>
    </submittedName>
</protein>